<comment type="subcellular location">
    <subcellularLocation>
        <location evidence="2">Cell inner membrane</location>
        <topology evidence="2">Multi-pass membrane protein</topology>
    </subcellularLocation>
</comment>
<evidence type="ECO:0000256" key="13">
    <source>
        <dbReference type="ARBA" id="ARBA00023012"/>
    </source>
</evidence>
<feature type="transmembrane region" description="Helical" evidence="15">
    <location>
        <begin position="157"/>
        <end position="176"/>
    </location>
</feature>
<feature type="transmembrane region" description="Helical" evidence="15">
    <location>
        <begin position="20"/>
        <end position="39"/>
    </location>
</feature>
<dbReference type="Pfam" id="PF02518">
    <property type="entry name" value="HATPase_c"/>
    <property type="match status" value="1"/>
</dbReference>
<evidence type="ECO:0000256" key="4">
    <source>
        <dbReference type="ARBA" id="ARBA00022475"/>
    </source>
</evidence>
<dbReference type="GO" id="GO:0005524">
    <property type="term" value="F:ATP binding"/>
    <property type="evidence" value="ECO:0007669"/>
    <property type="project" value="UniProtKB-KW"/>
</dbReference>
<dbReference type="EMBL" id="CP078073">
    <property type="protein sequence ID" value="QXL88419.1"/>
    <property type="molecule type" value="Genomic_DNA"/>
</dbReference>
<evidence type="ECO:0000259" key="16">
    <source>
        <dbReference type="SMART" id="SM00304"/>
    </source>
</evidence>
<dbReference type="SMART" id="SM00387">
    <property type="entry name" value="HATPase_c"/>
    <property type="match status" value="1"/>
</dbReference>
<evidence type="ECO:0000256" key="14">
    <source>
        <dbReference type="ARBA" id="ARBA00023136"/>
    </source>
</evidence>
<keyword evidence="4" id="KW-1003">Cell membrane</keyword>
<dbReference type="AlphaFoldDB" id="A0A975YGF5"/>
<feature type="domain" description="Signal transduction histidine kinase dimerisation/phosphoacceptor" evidence="18">
    <location>
        <begin position="229"/>
        <end position="287"/>
    </location>
</feature>
<dbReference type="InterPro" id="IPR003661">
    <property type="entry name" value="HisK_dim/P_dom"/>
</dbReference>
<dbReference type="Gene3D" id="3.30.565.10">
    <property type="entry name" value="Histidine kinase-like ATPase, C-terminal domain"/>
    <property type="match status" value="1"/>
</dbReference>
<comment type="catalytic activity">
    <reaction evidence="1">
        <text>ATP + protein L-histidine = ADP + protein N-phospho-L-histidine.</text>
        <dbReference type="EC" id="2.7.13.3"/>
    </reaction>
</comment>
<evidence type="ECO:0000313" key="21">
    <source>
        <dbReference type="Proteomes" id="UP000693972"/>
    </source>
</evidence>
<evidence type="ECO:0000256" key="6">
    <source>
        <dbReference type="ARBA" id="ARBA00022553"/>
    </source>
</evidence>
<dbReference type="SMART" id="SM00304">
    <property type="entry name" value="HAMP"/>
    <property type="match status" value="1"/>
</dbReference>
<dbReference type="RefSeq" id="WP_257891490.1">
    <property type="nucleotide sequence ID" value="NZ_JAIMBW010000001.1"/>
</dbReference>
<dbReference type="InterPro" id="IPR036890">
    <property type="entry name" value="HATPase_C_sf"/>
</dbReference>
<evidence type="ECO:0000256" key="3">
    <source>
        <dbReference type="ARBA" id="ARBA00012438"/>
    </source>
</evidence>
<accession>A0A975YGF5</accession>
<evidence type="ECO:0000256" key="10">
    <source>
        <dbReference type="ARBA" id="ARBA00022777"/>
    </source>
</evidence>
<reference evidence="20 21" key="1">
    <citation type="submission" date="2021-07" db="EMBL/GenBank/DDBJ databases">
        <title>Karlodiniumbacter phycospheric gen. nov., sp. nov., a phycosphere bacterium isolated from karlodinium veneficum.</title>
        <authorList>
            <person name="Peng Y."/>
            <person name="Jiang L."/>
            <person name="Lee J."/>
        </authorList>
    </citation>
    <scope>NUCLEOTIDE SEQUENCE</scope>
    <source>
        <strain evidence="20 21">N5</strain>
    </source>
</reference>
<keyword evidence="9" id="KW-0547">Nucleotide-binding</keyword>
<proteinExistence type="predicted"/>
<keyword evidence="10" id="KW-0418">Kinase</keyword>
<dbReference type="SUPFAM" id="SSF47384">
    <property type="entry name" value="Homodimeric domain of signal transducing histidine kinase"/>
    <property type="match status" value="1"/>
</dbReference>
<keyword evidence="8 15" id="KW-0812">Transmembrane</keyword>
<keyword evidence="21" id="KW-1185">Reference proteome</keyword>
<dbReference type="GO" id="GO:0000155">
    <property type="term" value="F:phosphorelay sensor kinase activity"/>
    <property type="evidence" value="ECO:0007669"/>
    <property type="project" value="InterPro"/>
</dbReference>
<evidence type="ECO:0000256" key="15">
    <source>
        <dbReference type="SAM" id="Phobius"/>
    </source>
</evidence>
<dbReference type="Proteomes" id="UP000693972">
    <property type="component" value="Unassembled WGS sequence"/>
</dbReference>
<name>A0A975YGF5_9RHOB</name>
<evidence type="ECO:0000313" key="20">
    <source>
        <dbReference type="EMBL" id="QXL88419.1"/>
    </source>
</evidence>
<evidence type="ECO:0000256" key="11">
    <source>
        <dbReference type="ARBA" id="ARBA00022840"/>
    </source>
</evidence>
<evidence type="ECO:0000256" key="8">
    <source>
        <dbReference type="ARBA" id="ARBA00022692"/>
    </source>
</evidence>
<protein>
    <recommendedName>
        <fullName evidence="3">histidine kinase</fullName>
        <ecNumber evidence="3">2.7.13.3</ecNumber>
    </recommendedName>
</protein>
<feature type="domain" description="Histidine kinase/HSP90-like ATPase" evidence="17">
    <location>
        <begin position="326"/>
        <end position="435"/>
    </location>
</feature>
<evidence type="ECO:0000256" key="2">
    <source>
        <dbReference type="ARBA" id="ARBA00004429"/>
    </source>
</evidence>
<sequence>MKPSAWIKCFLPRGLYGRAALILIVPVVTIQLVVSSVFLQRHFEDVTRQMTSALSLDFNLVLDTLETSGPVAAEALAQALEIEISAPRVAVRDAWDFYDLSGVVVIEVLREQVPGTVAIDLRTDARQVHVVVAPDAGAPVALSTTRRRASAAAPHQLLVIMVATGILMTLVAYLFLRNQLRPIRRLADAAEAFGKGRRAPYHPSGATEVRSAGRAFLDMRGRIEGYLEQRTLMLSGVSHDLRTPLTRMRLALGMMEEGPDRDALIQDVEEMEALVATFLDFVRGDALDDPEPVDPLALVTHVVENARRSGGEITLQLPDAVEPVMMRPLAVQRAVMNLVSNALRYGGRTAVSVSVQERTLRITVEDAGPGIPADKREDALRPFIRLDTARNQNQGSGVGLGLAIAHDIVRRHGGSLILGESARLGGLRVDMMLPR</sequence>
<dbReference type="SUPFAM" id="SSF55874">
    <property type="entry name" value="ATPase domain of HSP90 chaperone/DNA topoisomerase II/histidine kinase"/>
    <property type="match status" value="1"/>
</dbReference>
<organism evidence="20">
    <name type="scientific">Gymnodinialimonas phycosphaerae</name>
    <dbReference type="NCBI Taxonomy" id="2841589"/>
    <lineage>
        <taxon>Bacteria</taxon>
        <taxon>Pseudomonadati</taxon>
        <taxon>Pseudomonadota</taxon>
        <taxon>Alphaproteobacteria</taxon>
        <taxon>Rhodobacterales</taxon>
        <taxon>Paracoccaceae</taxon>
        <taxon>Gymnodinialimonas</taxon>
    </lineage>
</organism>
<dbReference type="PANTHER" id="PTHR44936:SF5">
    <property type="entry name" value="SENSOR HISTIDINE KINASE ENVZ"/>
    <property type="match status" value="1"/>
</dbReference>
<evidence type="ECO:0000256" key="9">
    <source>
        <dbReference type="ARBA" id="ARBA00022741"/>
    </source>
</evidence>
<gene>
    <name evidence="19" type="ORF">KUL25_02515</name>
    <name evidence="20" type="ORF">KUL25_02520</name>
</gene>
<dbReference type="PANTHER" id="PTHR44936">
    <property type="entry name" value="SENSOR PROTEIN CREC"/>
    <property type="match status" value="1"/>
</dbReference>
<evidence type="ECO:0000313" key="19">
    <source>
        <dbReference type="EMBL" id="MBY4891634.1"/>
    </source>
</evidence>
<evidence type="ECO:0000256" key="12">
    <source>
        <dbReference type="ARBA" id="ARBA00022989"/>
    </source>
</evidence>
<feature type="domain" description="HAMP" evidence="16">
    <location>
        <begin position="177"/>
        <end position="228"/>
    </location>
</feature>
<dbReference type="InterPro" id="IPR003660">
    <property type="entry name" value="HAMP_dom"/>
</dbReference>
<dbReference type="EMBL" id="JAIMBW010000001">
    <property type="protein sequence ID" value="MBY4891634.1"/>
    <property type="molecule type" value="Genomic_DNA"/>
</dbReference>
<keyword evidence="7" id="KW-0808">Transferase</keyword>
<dbReference type="CDD" id="cd00082">
    <property type="entry name" value="HisKA"/>
    <property type="match status" value="1"/>
</dbReference>
<evidence type="ECO:0000256" key="5">
    <source>
        <dbReference type="ARBA" id="ARBA00022519"/>
    </source>
</evidence>
<dbReference type="GO" id="GO:0005886">
    <property type="term" value="C:plasma membrane"/>
    <property type="evidence" value="ECO:0007669"/>
    <property type="project" value="UniProtKB-SubCell"/>
</dbReference>
<evidence type="ECO:0000259" key="17">
    <source>
        <dbReference type="SMART" id="SM00387"/>
    </source>
</evidence>
<dbReference type="SMART" id="SM00388">
    <property type="entry name" value="HisKA"/>
    <property type="match status" value="1"/>
</dbReference>
<dbReference type="Gene3D" id="1.10.287.130">
    <property type="match status" value="1"/>
</dbReference>
<keyword evidence="5" id="KW-0997">Cell inner membrane</keyword>
<keyword evidence="13" id="KW-0902">Two-component regulatory system</keyword>
<dbReference type="Pfam" id="PF00512">
    <property type="entry name" value="HisKA"/>
    <property type="match status" value="1"/>
</dbReference>
<keyword evidence="11" id="KW-0067">ATP-binding</keyword>
<dbReference type="InterPro" id="IPR036097">
    <property type="entry name" value="HisK_dim/P_sf"/>
</dbReference>
<dbReference type="EC" id="2.7.13.3" evidence="3"/>
<evidence type="ECO:0000256" key="1">
    <source>
        <dbReference type="ARBA" id="ARBA00000085"/>
    </source>
</evidence>
<dbReference type="Pfam" id="PF00672">
    <property type="entry name" value="HAMP"/>
    <property type="match status" value="1"/>
</dbReference>
<evidence type="ECO:0000256" key="7">
    <source>
        <dbReference type="ARBA" id="ARBA00022679"/>
    </source>
</evidence>
<dbReference type="InterPro" id="IPR003594">
    <property type="entry name" value="HATPase_dom"/>
</dbReference>
<keyword evidence="12 15" id="KW-1133">Transmembrane helix</keyword>
<dbReference type="PRINTS" id="PR00344">
    <property type="entry name" value="BCTRLSENSOR"/>
</dbReference>
<keyword evidence="14 15" id="KW-0472">Membrane</keyword>
<dbReference type="CDD" id="cd06225">
    <property type="entry name" value="HAMP"/>
    <property type="match status" value="1"/>
</dbReference>
<evidence type="ECO:0000259" key="18">
    <source>
        <dbReference type="SMART" id="SM00388"/>
    </source>
</evidence>
<keyword evidence="6" id="KW-0597">Phosphoprotein</keyword>
<dbReference type="InterPro" id="IPR050980">
    <property type="entry name" value="2C_sensor_his_kinase"/>
</dbReference>
<dbReference type="InterPro" id="IPR004358">
    <property type="entry name" value="Sig_transdc_His_kin-like_C"/>
</dbReference>